<organism evidence="2 3">
    <name type="scientific">Streptomyces antimycoticus</name>
    <dbReference type="NCBI Taxonomy" id="68175"/>
    <lineage>
        <taxon>Bacteria</taxon>
        <taxon>Bacillati</taxon>
        <taxon>Actinomycetota</taxon>
        <taxon>Actinomycetes</taxon>
        <taxon>Kitasatosporales</taxon>
        <taxon>Streptomycetaceae</taxon>
        <taxon>Streptomyces</taxon>
        <taxon>Streptomyces violaceusniger group</taxon>
    </lineage>
</organism>
<comment type="caution">
    <text evidence="2">The sequence shown here is derived from an EMBL/GenBank/DDBJ whole genome shotgun (WGS) entry which is preliminary data.</text>
</comment>
<proteinExistence type="predicted"/>
<feature type="region of interest" description="Disordered" evidence="1">
    <location>
        <begin position="27"/>
        <end position="72"/>
    </location>
</feature>
<dbReference type="Proteomes" id="UP000299290">
    <property type="component" value="Unassembled WGS sequence"/>
</dbReference>
<sequence length="72" mass="6993">MGGGGGAQGLVDEQFVVAHAVEVAGVEQGDPGVERGVEGGDGLGAVDVGAVPGDMPMQPRPIAETWGPAVPS</sequence>
<accession>A0A4D4K6I0</accession>
<keyword evidence="3" id="KW-1185">Reference proteome</keyword>
<name>A0A4D4K6I0_9ACTN</name>
<feature type="compositionally biased region" description="Low complexity" evidence="1">
    <location>
        <begin position="44"/>
        <end position="54"/>
    </location>
</feature>
<evidence type="ECO:0000313" key="2">
    <source>
        <dbReference type="EMBL" id="GDY42590.1"/>
    </source>
</evidence>
<protein>
    <submittedName>
        <fullName evidence="2">Uncharacterized protein</fullName>
    </submittedName>
</protein>
<dbReference type="AlphaFoldDB" id="A0A4D4K6I0"/>
<gene>
    <name evidence="2" type="ORF">SANT12839_034720</name>
</gene>
<reference evidence="2 3" key="1">
    <citation type="journal article" date="2020" name="Int. J. Syst. Evol. Microbiol.">
        <title>Reclassification of Streptomyces castelarensis and Streptomyces sporoclivatus as later heterotypic synonyms of Streptomyces antimycoticus.</title>
        <authorList>
            <person name="Komaki H."/>
            <person name="Tamura T."/>
        </authorList>
    </citation>
    <scope>NUCLEOTIDE SEQUENCE [LARGE SCALE GENOMIC DNA]</scope>
    <source>
        <strain evidence="2 3">NBRC 12839</strain>
    </source>
</reference>
<evidence type="ECO:0000256" key="1">
    <source>
        <dbReference type="SAM" id="MobiDB-lite"/>
    </source>
</evidence>
<dbReference type="EMBL" id="BJHV01000001">
    <property type="protein sequence ID" value="GDY42590.1"/>
    <property type="molecule type" value="Genomic_DNA"/>
</dbReference>
<evidence type="ECO:0000313" key="3">
    <source>
        <dbReference type="Proteomes" id="UP000299290"/>
    </source>
</evidence>